<sequence length="225" mass="26626">MKVILIILFTILFNNCEKSKSEPFQQSTPISNKNMQATKFDIEKYESNLKKNPLYEGFQKDENVFVKQYHIIKDGYVEDGYSRNIVENYVEEFVGKDRYKTKFTFDKNGNLESKKFYFGNSLEIGKWEYFKNGALTKTENKDENYSFSLDEVLKFGKKNNVDFHKTGEISKKLSKEYNKYVWELTWNTGKLKADGKTYIFRKVILDGKTGEKLDDKEYELNPLKR</sequence>
<comment type="caution">
    <text evidence="1">The sequence shown here is derived from an EMBL/GenBank/DDBJ whole genome shotgun (WGS) entry which is preliminary data.</text>
</comment>
<name>A0ABT3Y987_9FLAO</name>
<evidence type="ECO:0000313" key="1">
    <source>
        <dbReference type="EMBL" id="MCX8534692.1"/>
    </source>
</evidence>
<keyword evidence="2" id="KW-1185">Reference proteome</keyword>
<reference evidence="1" key="1">
    <citation type="submission" date="2022-10" db="EMBL/GenBank/DDBJ databases">
        <title>Chryseobacterium sp. nov., a novel bacterial species.</title>
        <authorList>
            <person name="Cao Y."/>
        </authorList>
    </citation>
    <scope>NUCLEOTIDE SEQUENCE</scope>
    <source>
        <strain evidence="1">KC 927</strain>
    </source>
</reference>
<dbReference type="RefSeq" id="WP_267283121.1">
    <property type="nucleotide sequence ID" value="NZ_JAOVZV010000034.1"/>
</dbReference>
<gene>
    <name evidence="1" type="ORF">OEA66_20270</name>
</gene>
<dbReference type="EMBL" id="JAOVZV010000034">
    <property type="protein sequence ID" value="MCX8534692.1"/>
    <property type="molecule type" value="Genomic_DNA"/>
</dbReference>
<dbReference type="Proteomes" id="UP001070176">
    <property type="component" value="Unassembled WGS sequence"/>
</dbReference>
<protein>
    <recommendedName>
        <fullName evidence="3">MORN repeat variant</fullName>
    </recommendedName>
</protein>
<organism evidence="1 2">
    <name type="scientific">Chryseobacterium luquanense</name>
    <dbReference type="NCBI Taxonomy" id="2983766"/>
    <lineage>
        <taxon>Bacteria</taxon>
        <taxon>Pseudomonadati</taxon>
        <taxon>Bacteroidota</taxon>
        <taxon>Flavobacteriia</taxon>
        <taxon>Flavobacteriales</taxon>
        <taxon>Weeksellaceae</taxon>
        <taxon>Chryseobacterium group</taxon>
        <taxon>Chryseobacterium</taxon>
    </lineage>
</organism>
<accession>A0ABT3Y987</accession>
<evidence type="ECO:0000313" key="2">
    <source>
        <dbReference type="Proteomes" id="UP001070176"/>
    </source>
</evidence>
<proteinExistence type="predicted"/>
<evidence type="ECO:0008006" key="3">
    <source>
        <dbReference type="Google" id="ProtNLM"/>
    </source>
</evidence>